<keyword evidence="2 9" id="KW-0812">Transmembrane</keyword>
<evidence type="ECO:0000259" key="12">
    <source>
        <dbReference type="PROSITE" id="PS50262"/>
    </source>
</evidence>
<dbReference type="PANTHER" id="PTHR45695">
    <property type="entry name" value="LEUCOKININ RECEPTOR-RELATED"/>
    <property type="match status" value="1"/>
</dbReference>
<dbReference type="STRING" id="333673.A0A3M0K9A1"/>
<evidence type="ECO:0000256" key="9">
    <source>
        <dbReference type="RuleBase" id="RU000688"/>
    </source>
</evidence>
<dbReference type="PRINTS" id="PR00237">
    <property type="entry name" value="GPCRRHODOPSN"/>
</dbReference>
<keyword evidence="4 9" id="KW-0297">G-protein coupled receptor</keyword>
<dbReference type="EMBL" id="QRBI01000116">
    <property type="protein sequence ID" value="RMC09111.1"/>
    <property type="molecule type" value="Genomic_DNA"/>
</dbReference>
<dbReference type="Pfam" id="PF00001">
    <property type="entry name" value="7tm_1"/>
    <property type="match status" value="1"/>
</dbReference>
<keyword evidence="14" id="KW-1185">Reference proteome</keyword>
<keyword evidence="8 9" id="KW-0807">Transducer</keyword>
<dbReference type="Proteomes" id="UP000269221">
    <property type="component" value="Unassembled WGS sequence"/>
</dbReference>
<dbReference type="PANTHER" id="PTHR45695:SF25">
    <property type="entry name" value="GALANIN RECEPTOR 1"/>
    <property type="match status" value="1"/>
</dbReference>
<evidence type="ECO:0000256" key="6">
    <source>
        <dbReference type="ARBA" id="ARBA00023157"/>
    </source>
</evidence>
<feature type="transmembrane region" description="Helical" evidence="11">
    <location>
        <begin position="310"/>
        <end position="331"/>
    </location>
</feature>
<feature type="region of interest" description="Disordered" evidence="10">
    <location>
        <begin position="46"/>
        <end position="93"/>
    </location>
</feature>
<feature type="transmembrane region" description="Helical" evidence="11">
    <location>
        <begin position="218"/>
        <end position="239"/>
    </location>
</feature>
<evidence type="ECO:0000256" key="1">
    <source>
        <dbReference type="ARBA" id="ARBA00004141"/>
    </source>
</evidence>
<evidence type="ECO:0000256" key="5">
    <source>
        <dbReference type="ARBA" id="ARBA00023136"/>
    </source>
</evidence>
<evidence type="ECO:0000256" key="10">
    <source>
        <dbReference type="SAM" id="MobiDB-lite"/>
    </source>
</evidence>
<gene>
    <name evidence="13" type="ORF">DUI87_14117</name>
</gene>
<organism evidence="13 14">
    <name type="scientific">Hirundo rustica rustica</name>
    <dbReference type="NCBI Taxonomy" id="333673"/>
    <lineage>
        <taxon>Eukaryota</taxon>
        <taxon>Metazoa</taxon>
        <taxon>Chordata</taxon>
        <taxon>Craniata</taxon>
        <taxon>Vertebrata</taxon>
        <taxon>Euteleostomi</taxon>
        <taxon>Archelosauria</taxon>
        <taxon>Archosauria</taxon>
        <taxon>Dinosauria</taxon>
        <taxon>Saurischia</taxon>
        <taxon>Theropoda</taxon>
        <taxon>Coelurosauria</taxon>
        <taxon>Aves</taxon>
        <taxon>Neognathae</taxon>
        <taxon>Neoaves</taxon>
        <taxon>Telluraves</taxon>
        <taxon>Australaves</taxon>
        <taxon>Passeriformes</taxon>
        <taxon>Sylvioidea</taxon>
        <taxon>Hirundinidae</taxon>
        <taxon>Hirundo</taxon>
    </lineage>
</organism>
<keyword evidence="3 11" id="KW-1133">Transmembrane helix</keyword>
<reference evidence="13 14" key="1">
    <citation type="submission" date="2018-07" db="EMBL/GenBank/DDBJ databases">
        <title>A high quality draft genome assembly of the barn swallow (H. rustica rustica).</title>
        <authorList>
            <person name="Formenti G."/>
            <person name="Chiara M."/>
            <person name="Poveda L."/>
            <person name="Francoijs K.-J."/>
            <person name="Bonisoli-Alquati A."/>
            <person name="Canova L."/>
            <person name="Gianfranceschi L."/>
            <person name="Horner D.S."/>
            <person name="Saino N."/>
        </authorList>
    </citation>
    <scope>NUCLEOTIDE SEQUENCE [LARGE SCALE GENOMIC DNA]</scope>
    <source>
        <strain evidence="13">Chelidonia</strain>
        <tissue evidence="13">Blood</tissue>
    </source>
</reference>
<sequence length="438" mass="48692">MSSSWIKIHEYSGTKEFGQMSQKWQDPVLNLKLSQLFVLETQLFRDRENSEGSSEENYSSKGNQGIGKGKSSPLATPNKHRRTCQQSGCSDCSLPGSMEEQENNFVLSLGANTSKCSLETGQTEAPTHWAGATRGGPEVVIVPVLFGLIFLLGMVGNTLVLVVLGRLRPGGRPSRSATNIFILNLSIADFSFLLFCVPFQATIYSLPEWIFGAFFCKWVHYLAMATMLVSIFTLVAMSVDRYIAVVHAKRSPCIRSKRNAALGVAGIWLLSLLIAIPVAQHQALMSGHQQAPNSSFCWEHWASGSTAKQMYKITILLVGYLLPLLLITCCYAKTAQTVLLVVAVFLLSWLPHHIITMWAEFGHFPLNNISFTFRIISHCLAYGNSCINPILYAFLSENFRKACRQAFTCKLFLRPLSAEKLARVRMENFSTTHSTTNL</sequence>
<feature type="transmembrane region" description="Helical" evidence="11">
    <location>
        <begin position="338"/>
        <end position="359"/>
    </location>
</feature>
<keyword evidence="7 9" id="KW-0675">Receptor</keyword>
<dbReference type="PRINTS" id="PR00663">
    <property type="entry name" value="GALANINR"/>
</dbReference>
<comment type="caution">
    <text evidence="13">The sequence shown here is derived from an EMBL/GenBank/DDBJ whole genome shotgun (WGS) entry which is preliminary data.</text>
</comment>
<evidence type="ECO:0000256" key="3">
    <source>
        <dbReference type="ARBA" id="ARBA00022989"/>
    </source>
</evidence>
<dbReference type="PROSITE" id="PS00237">
    <property type="entry name" value="G_PROTEIN_RECEP_F1_1"/>
    <property type="match status" value="1"/>
</dbReference>
<feature type="transmembrane region" description="Helical" evidence="11">
    <location>
        <begin position="371"/>
        <end position="395"/>
    </location>
</feature>
<feature type="transmembrane region" description="Helical" evidence="11">
    <location>
        <begin position="179"/>
        <end position="206"/>
    </location>
</feature>
<dbReference type="Gene3D" id="1.20.1070.10">
    <property type="entry name" value="Rhodopsin 7-helix transmembrane proteins"/>
    <property type="match status" value="1"/>
</dbReference>
<accession>A0A3M0K9A1</accession>
<dbReference type="SUPFAM" id="SSF81321">
    <property type="entry name" value="Family A G protein-coupled receptor-like"/>
    <property type="match status" value="1"/>
</dbReference>
<evidence type="ECO:0000256" key="11">
    <source>
        <dbReference type="SAM" id="Phobius"/>
    </source>
</evidence>
<evidence type="ECO:0000256" key="4">
    <source>
        <dbReference type="ARBA" id="ARBA00023040"/>
    </source>
</evidence>
<comment type="subcellular location">
    <subcellularLocation>
        <location evidence="1">Membrane</location>
        <topology evidence="1">Multi-pass membrane protein</topology>
    </subcellularLocation>
</comment>
<evidence type="ECO:0000313" key="13">
    <source>
        <dbReference type="EMBL" id="RMC09111.1"/>
    </source>
</evidence>
<name>A0A3M0K9A1_HIRRU</name>
<dbReference type="GO" id="GO:0005886">
    <property type="term" value="C:plasma membrane"/>
    <property type="evidence" value="ECO:0007669"/>
    <property type="project" value="TreeGrafter"/>
</dbReference>
<dbReference type="InterPro" id="IPR000276">
    <property type="entry name" value="GPCR_Rhodpsn"/>
</dbReference>
<feature type="transmembrane region" description="Helical" evidence="11">
    <location>
        <begin position="260"/>
        <end position="279"/>
    </location>
</feature>
<evidence type="ECO:0000313" key="14">
    <source>
        <dbReference type="Proteomes" id="UP000269221"/>
    </source>
</evidence>
<dbReference type="PROSITE" id="PS50262">
    <property type="entry name" value="G_PROTEIN_RECEP_F1_2"/>
    <property type="match status" value="1"/>
</dbReference>
<dbReference type="InterPro" id="IPR017452">
    <property type="entry name" value="GPCR_Rhodpsn_7TM"/>
</dbReference>
<feature type="transmembrane region" description="Helical" evidence="11">
    <location>
        <begin position="144"/>
        <end position="167"/>
    </location>
</feature>
<feature type="compositionally biased region" description="Low complexity" evidence="10">
    <location>
        <begin position="51"/>
        <end position="60"/>
    </location>
</feature>
<evidence type="ECO:0000256" key="8">
    <source>
        <dbReference type="ARBA" id="ARBA00023224"/>
    </source>
</evidence>
<dbReference type="AlphaFoldDB" id="A0A3M0K9A1"/>
<keyword evidence="6" id="KW-1015">Disulfide bond</keyword>
<protein>
    <recommendedName>
        <fullName evidence="12">G-protein coupled receptors family 1 profile domain-containing protein</fullName>
    </recommendedName>
</protein>
<dbReference type="GO" id="GO:0004930">
    <property type="term" value="F:G protein-coupled receptor activity"/>
    <property type="evidence" value="ECO:0007669"/>
    <property type="project" value="UniProtKB-KW"/>
</dbReference>
<proteinExistence type="inferred from homology"/>
<evidence type="ECO:0000256" key="7">
    <source>
        <dbReference type="ARBA" id="ARBA00023170"/>
    </source>
</evidence>
<dbReference type="OrthoDB" id="2132067at2759"/>
<feature type="domain" description="G-protein coupled receptors family 1 profile" evidence="12">
    <location>
        <begin position="156"/>
        <end position="392"/>
    </location>
</feature>
<comment type="similarity">
    <text evidence="9">Belongs to the G-protein coupled receptor 1 family.</text>
</comment>
<dbReference type="InterPro" id="IPR000405">
    <property type="entry name" value="Galanin_rcpt"/>
</dbReference>
<evidence type="ECO:0000256" key="2">
    <source>
        <dbReference type="ARBA" id="ARBA00022692"/>
    </source>
</evidence>
<keyword evidence="5 11" id="KW-0472">Membrane</keyword>